<sequence length="52" mass="5841">MKGGHALRKFPARIPPPNVTVMKIKKKDLRCMCCWITPPKSRPCKCCGLGPF</sequence>
<name>A0A2A6CYT8_PRIPA</name>
<dbReference type="EnsemblMetazoa" id="PPA36215.1">
    <property type="protein sequence ID" value="PPA36215.1"/>
    <property type="gene ID" value="WBGene00274584"/>
</dbReference>
<reference evidence="1" key="2">
    <citation type="submission" date="2022-06" db="UniProtKB">
        <authorList>
            <consortium name="EnsemblMetazoa"/>
        </authorList>
    </citation>
    <scope>IDENTIFICATION</scope>
    <source>
        <strain evidence="1">PS312</strain>
    </source>
</reference>
<accession>A0A2A6CYT8</accession>
<dbReference type="Proteomes" id="UP000005239">
    <property type="component" value="Unassembled WGS sequence"/>
</dbReference>
<evidence type="ECO:0000313" key="1">
    <source>
        <dbReference type="EnsemblMetazoa" id="PPA36215.1"/>
    </source>
</evidence>
<reference evidence="2" key="1">
    <citation type="journal article" date="2008" name="Nat. Genet.">
        <title>The Pristionchus pacificus genome provides a unique perspective on nematode lifestyle and parasitism.</title>
        <authorList>
            <person name="Dieterich C."/>
            <person name="Clifton S.W."/>
            <person name="Schuster L.N."/>
            <person name="Chinwalla A."/>
            <person name="Delehaunty K."/>
            <person name="Dinkelacker I."/>
            <person name="Fulton L."/>
            <person name="Fulton R."/>
            <person name="Godfrey J."/>
            <person name="Minx P."/>
            <person name="Mitreva M."/>
            <person name="Roeseler W."/>
            <person name="Tian H."/>
            <person name="Witte H."/>
            <person name="Yang S.P."/>
            <person name="Wilson R.K."/>
            <person name="Sommer R.J."/>
        </authorList>
    </citation>
    <scope>NUCLEOTIDE SEQUENCE [LARGE SCALE GENOMIC DNA]</scope>
    <source>
        <strain evidence="2">PS312</strain>
    </source>
</reference>
<gene>
    <name evidence="1" type="primary">WBGene00274584</name>
</gene>
<dbReference type="AlphaFoldDB" id="A0A2A6CYT8"/>
<evidence type="ECO:0000313" key="2">
    <source>
        <dbReference type="Proteomes" id="UP000005239"/>
    </source>
</evidence>
<proteinExistence type="predicted"/>
<accession>A0A8R1UMT5</accession>
<protein>
    <submittedName>
        <fullName evidence="1">Uncharacterized protein</fullName>
    </submittedName>
</protein>
<organism evidence="1 2">
    <name type="scientific">Pristionchus pacificus</name>
    <name type="common">Parasitic nematode worm</name>
    <dbReference type="NCBI Taxonomy" id="54126"/>
    <lineage>
        <taxon>Eukaryota</taxon>
        <taxon>Metazoa</taxon>
        <taxon>Ecdysozoa</taxon>
        <taxon>Nematoda</taxon>
        <taxon>Chromadorea</taxon>
        <taxon>Rhabditida</taxon>
        <taxon>Rhabditina</taxon>
        <taxon>Diplogasteromorpha</taxon>
        <taxon>Diplogasteroidea</taxon>
        <taxon>Neodiplogasteridae</taxon>
        <taxon>Pristionchus</taxon>
    </lineage>
</organism>
<keyword evidence="2" id="KW-1185">Reference proteome</keyword>